<proteinExistence type="predicted"/>
<evidence type="ECO:0000313" key="2">
    <source>
        <dbReference type="EMBL" id="QRG66135.1"/>
    </source>
</evidence>
<organism evidence="2 3">
    <name type="scientific">Brevibacillus choshinensis</name>
    <dbReference type="NCBI Taxonomy" id="54911"/>
    <lineage>
        <taxon>Bacteria</taxon>
        <taxon>Bacillati</taxon>
        <taxon>Bacillota</taxon>
        <taxon>Bacilli</taxon>
        <taxon>Bacillales</taxon>
        <taxon>Paenibacillaceae</taxon>
        <taxon>Brevibacillus</taxon>
    </lineage>
</organism>
<dbReference type="InterPro" id="IPR034660">
    <property type="entry name" value="DinB/YfiT-like"/>
</dbReference>
<reference evidence="2 3" key="1">
    <citation type="submission" date="2021-01" db="EMBL/GenBank/DDBJ databases">
        <title>Identification of strong promoters based on the transcriptome of Brevibacillus choshinensis.</title>
        <authorList>
            <person name="Yao D."/>
            <person name="Zhang K."/>
            <person name="Wu J."/>
        </authorList>
    </citation>
    <scope>NUCLEOTIDE SEQUENCE [LARGE SCALE GENOMIC DNA]</scope>
    <source>
        <strain evidence="2 3">HPD31-SP3</strain>
    </source>
</reference>
<dbReference type="Gene3D" id="1.20.120.450">
    <property type="entry name" value="dinb family like domain"/>
    <property type="match status" value="1"/>
</dbReference>
<dbReference type="RefSeq" id="WP_203353201.1">
    <property type="nucleotide sequence ID" value="NZ_CP069127.1"/>
</dbReference>
<feature type="domain" description="DinB-like" evidence="1">
    <location>
        <begin position="12"/>
        <end position="145"/>
    </location>
</feature>
<dbReference type="InterPro" id="IPR024775">
    <property type="entry name" value="DinB-like"/>
</dbReference>
<protein>
    <submittedName>
        <fullName evidence="2">DinB family protein</fullName>
    </submittedName>
</protein>
<dbReference type="SUPFAM" id="SSF109854">
    <property type="entry name" value="DinB/YfiT-like putative metalloenzymes"/>
    <property type="match status" value="1"/>
</dbReference>
<evidence type="ECO:0000313" key="3">
    <source>
        <dbReference type="Proteomes" id="UP000596248"/>
    </source>
</evidence>
<dbReference type="EMBL" id="CP069127">
    <property type="protein sequence ID" value="QRG66135.1"/>
    <property type="molecule type" value="Genomic_DNA"/>
</dbReference>
<evidence type="ECO:0000259" key="1">
    <source>
        <dbReference type="Pfam" id="PF12867"/>
    </source>
</evidence>
<gene>
    <name evidence="2" type="ORF">JNE38_21635</name>
</gene>
<sequence length="157" mass="17882">MSKELIAAYSNGYERLKEAIRTLSEEEMHYKPGHNKWSIHEIIVHLADAELVGIHRMKRVLAEDNPALTAYDQDAWANSLGYSGQDAGRSLELFGLMRSMMVPVLESVEGADWDRCGIHEEAGPLTLSQLLERYVHHVDGHLAQMERVREAYREHSV</sequence>
<dbReference type="Proteomes" id="UP000596248">
    <property type="component" value="Chromosome"/>
</dbReference>
<dbReference type="Pfam" id="PF12867">
    <property type="entry name" value="DinB_2"/>
    <property type="match status" value="1"/>
</dbReference>
<name>A0ABX7FJU3_BRECH</name>
<keyword evidence="3" id="KW-1185">Reference proteome</keyword>
<accession>A0ABX7FJU3</accession>